<dbReference type="Pfam" id="PF05065">
    <property type="entry name" value="Phage_capsid"/>
    <property type="match status" value="1"/>
</dbReference>
<dbReference type="NCBIfam" id="TIGR01554">
    <property type="entry name" value="major_cap_HK97"/>
    <property type="match status" value="1"/>
</dbReference>
<protein>
    <submittedName>
        <fullName evidence="3">Phage major capsid protein</fullName>
    </submittedName>
</protein>
<dbReference type="InterPro" id="IPR054612">
    <property type="entry name" value="Phage_capsid-like_C"/>
</dbReference>
<dbReference type="RefSeq" id="WP_379880853.1">
    <property type="nucleotide sequence ID" value="NZ_JBHPON010000003.1"/>
</dbReference>
<keyword evidence="4" id="KW-1185">Reference proteome</keyword>
<name>A0ABW1L0A9_9PROT</name>
<gene>
    <name evidence="3" type="ORF">ACFMB1_19530</name>
</gene>
<dbReference type="InterPro" id="IPR024455">
    <property type="entry name" value="Phage_capsid"/>
</dbReference>
<dbReference type="SUPFAM" id="SSF56563">
    <property type="entry name" value="Major capsid protein gp5"/>
    <property type="match status" value="1"/>
</dbReference>
<evidence type="ECO:0000313" key="3">
    <source>
        <dbReference type="EMBL" id="MFC6037753.1"/>
    </source>
</evidence>
<reference evidence="3 4" key="1">
    <citation type="submission" date="2024-09" db="EMBL/GenBank/DDBJ databases">
        <authorList>
            <person name="Zhang Z.-H."/>
        </authorList>
    </citation>
    <scope>NUCLEOTIDE SEQUENCE [LARGE SCALE GENOMIC DNA]</scope>
    <source>
        <strain evidence="3 4">HHTR114</strain>
    </source>
</reference>
<evidence type="ECO:0000259" key="2">
    <source>
        <dbReference type="Pfam" id="PF05065"/>
    </source>
</evidence>
<comment type="subcellular location">
    <subcellularLocation>
        <location evidence="1">Virion</location>
    </subcellularLocation>
</comment>
<accession>A0ABW1L0A9</accession>
<comment type="caution">
    <text evidence="3">The sequence shown here is derived from an EMBL/GenBank/DDBJ whole genome shotgun (WGS) entry which is preliminary data.</text>
</comment>
<proteinExistence type="predicted"/>
<sequence>MWGEDSEPAIFIKAAVSAANTQDSDWAGSVAGEVGYEFIEVVRERSITGQLQMRAAPLSTRLTSMSTGTSAYWRGEARPAPVTSGVFTNSGLPPLGLSALAVISKELLKFGAANSELWIRSELVRASVALLDSTFMSTASAVADVSPAGVLQGVSGIAATTDVAYDLRELVETFAGDLTTASVVMRPHIAAALNSFEHPNIGARGGEILGLPVITSRYVPDETISLIDGEGIAFGDDGVTIDIAEHASVEMLDSGLEQDGTDGTGATTAGMVSLWQSDNVGILVTRRINWAKMRPCVAWLDNVEYRKVSA</sequence>
<evidence type="ECO:0000313" key="4">
    <source>
        <dbReference type="Proteomes" id="UP001596116"/>
    </source>
</evidence>
<feature type="domain" description="Phage capsid-like C-terminal" evidence="2">
    <location>
        <begin position="64"/>
        <end position="264"/>
    </location>
</feature>
<organism evidence="3 4">
    <name type="scientific">Hyphococcus aureus</name>
    <dbReference type="NCBI Taxonomy" id="2666033"/>
    <lineage>
        <taxon>Bacteria</taxon>
        <taxon>Pseudomonadati</taxon>
        <taxon>Pseudomonadota</taxon>
        <taxon>Alphaproteobacteria</taxon>
        <taxon>Parvularculales</taxon>
        <taxon>Parvularculaceae</taxon>
        <taxon>Hyphococcus</taxon>
    </lineage>
</organism>
<dbReference type="EMBL" id="JBHPON010000003">
    <property type="protein sequence ID" value="MFC6037753.1"/>
    <property type="molecule type" value="Genomic_DNA"/>
</dbReference>
<dbReference type="Proteomes" id="UP001596116">
    <property type="component" value="Unassembled WGS sequence"/>
</dbReference>
<evidence type="ECO:0000256" key="1">
    <source>
        <dbReference type="ARBA" id="ARBA00004328"/>
    </source>
</evidence>